<dbReference type="RefSeq" id="WP_188934756.1">
    <property type="nucleotide sequence ID" value="NZ_BMIA01000002.1"/>
</dbReference>
<dbReference type="Gene3D" id="1.20.5.2280">
    <property type="match status" value="1"/>
</dbReference>
<comment type="caution">
    <text evidence="1">The sequence shown here is derived from an EMBL/GenBank/DDBJ whole genome shotgun (WGS) entry which is preliminary data.</text>
</comment>
<keyword evidence="2" id="KW-1185">Reference proteome</keyword>
<protein>
    <submittedName>
        <fullName evidence="1">Uncharacterized protein</fullName>
    </submittedName>
</protein>
<name>A0ABQ1YXZ9_9BACT</name>
<gene>
    <name evidence="1" type="ORF">GCM10007423_36920</name>
</gene>
<dbReference type="EMBL" id="BMIA01000002">
    <property type="protein sequence ID" value="GGH41221.1"/>
    <property type="molecule type" value="Genomic_DNA"/>
</dbReference>
<sequence length="99" mass="11596">MYLEQRIEQLENVTVEHGKQIEMIAAGLATLTGTVNNGFEEIRRQFARIDDKFAEHDERFERIETKLAEHDARFDRIDQQFLQVHGVLTELVTLVKNKL</sequence>
<reference evidence="2" key="1">
    <citation type="journal article" date="2019" name="Int. J. Syst. Evol. Microbiol.">
        <title>The Global Catalogue of Microorganisms (GCM) 10K type strain sequencing project: providing services to taxonomists for standard genome sequencing and annotation.</title>
        <authorList>
            <consortium name="The Broad Institute Genomics Platform"/>
            <consortium name="The Broad Institute Genome Sequencing Center for Infectious Disease"/>
            <person name="Wu L."/>
            <person name="Ma J."/>
        </authorList>
    </citation>
    <scope>NUCLEOTIDE SEQUENCE [LARGE SCALE GENOMIC DNA]</scope>
    <source>
        <strain evidence="2">CGMCC 1.15288</strain>
    </source>
</reference>
<dbReference type="Proteomes" id="UP000600214">
    <property type="component" value="Unassembled WGS sequence"/>
</dbReference>
<organism evidence="1 2">
    <name type="scientific">Dyadobacter endophyticus</name>
    <dbReference type="NCBI Taxonomy" id="1749036"/>
    <lineage>
        <taxon>Bacteria</taxon>
        <taxon>Pseudomonadati</taxon>
        <taxon>Bacteroidota</taxon>
        <taxon>Cytophagia</taxon>
        <taxon>Cytophagales</taxon>
        <taxon>Spirosomataceae</taxon>
        <taxon>Dyadobacter</taxon>
    </lineage>
</organism>
<accession>A0ABQ1YXZ9</accession>
<evidence type="ECO:0000313" key="1">
    <source>
        <dbReference type="EMBL" id="GGH41221.1"/>
    </source>
</evidence>
<proteinExistence type="predicted"/>
<evidence type="ECO:0000313" key="2">
    <source>
        <dbReference type="Proteomes" id="UP000600214"/>
    </source>
</evidence>